<dbReference type="EMBL" id="CYKH01002161">
    <property type="protein sequence ID" value="CUG93559.1"/>
    <property type="molecule type" value="Genomic_DNA"/>
</dbReference>
<feature type="non-terminal residue" evidence="3">
    <location>
        <position position="1"/>
    </location>
</feature>
<dbReference type="VEuPathDB" id="TriTrypDB:BSAL_43490"/>
<feature type="region of interest" description="Disordered" evidence="1">
    <location>
        <begin position="463"/>
        <end position="554"/>
    </location>
</feature>
<sequence>SRVHCHPTKYISEKWTPLPKQKKGTRAAFSGDNIHHRGIALGCRCWHTYEYILCFAAPFASRVSTFSHASLTRTPPELLREKGSLERSHWEESPVDITHNKEKPGRNDTTTTATMKQLRTIFALDSSPSSVFLPAIISILVLLAALVTPPLVTAVGHHTKSRTIVITLTKFSMTQSTDMTLTETMSMSVTMSRASLTSQRSQSRSRSPTPEVSRSNTPSATPTRITLTEERTMSSTPSEMRTNTITHGDVINETLTKATLTISRSLTRFLSSSESLSEPSPTKDTSFTVTLTTNITFSTTQQVSFSISESLSEPSPTKDTSFTVTLTSNITFSTTQQVSFSISASAVASTSRTLSRSATKSVVLTATRTLLPSDSLTRQRISKTRRVTNTVTVTIPITFTLTSGTPTNILTPTRTMIMTATLSTSDQRTESRTQVATFTHTWIPSLTNSGSDPKTVTVTMTARQTPTATLLPTDSSTSTPTPSGTDEKSRTRSNTLSASRSATADNTQTRSTSDSHTLVESHTHSIIPTPTHTATDGGTTTESQSQTVSETPTVTSTKTLIATRTPTVTTTMSMTTTLTHQPTLTHELTPSSSISASRTEVVTVTSTESSDLTVTGTRTLTPPRTITHTLSEHDRVDLGNLAKLGVTLFLDNTPGCMRVVIYIGLFPFAGLLFAVLYSIVCALKWPKVDVDTFANVKQWRALLSLHSYLSILFPCHYHCAIHHALIGLIHYNLTTGLVAAMTLSLKPEPDSGIVIALTGIFAALTPHLIRPIIAEVMYYYSFDDRDLHKMVYVDLDEGGEDDDPIPVATIDDGGERRQSAAREEELDKVVATVPDVGDLVDSELSSFGEVELPAEDEPIDERAFKALNSFVFHFTDDVGSRGGPSLKSGGLKTLSTQDATHSDDGVAIGVFGDFTPLATPRQPAEAGVEMDEPGLYPYMPISAHGILKGLLFVCILIPCVAMNFKLTQRIQSENSGECGSDLNGFMKALIVALVLDVVVFQQAYLAMLLGLRILRANDEKYSFCALHPYSGEMRPLEGEVLRRQMEKEDTEIRRVLDVEQARRKIEDRLDLDDHIEIIAAPEADVPQTLDRIEDMDEKPRHEVSLDVDDLGLENESSEEEGEEDEESDEEEEEEEHAPQSPPRPQQYASFGGNMMMAMMNSPSGAFGSPQQRR</sequence>
<feature type="transmembrane region" description="Helical" evidence="2">
    <location>
        <begin position="659"/>
        <end position="679"/>
    </location>
</feature>
<dbReference type="AlphaFoldDB" id="A0A0S4JVS7"/>
<feature type="transmembrane region" description="Helical" evidence="2">
    <location>
        <begin position="751"/>
        <end position="769"/>
    </location>
</feature>
<feature type="region of interest" description="Disordered" evidence="1">
    <location>
        <begin position="1096"/>
        <end position="1173"/>
    </location>
</feature>
<feature type="compositionally biased region" description="Low complexity" evidence="1">
    <location>
        <begin position="524"/>
        <end position="554"/>
    </location>
</feature>
<evidence type="ECO:0000256" key="1">
    <source>
        <dbReference type="SAM" id="MobiDB-lite"/>
    </source>
</evidence>
<name>A0A0S4JVS7_BODSA</name>
<feature type="compositionally biased region" description="Low complexity" evidence="1">
    <location>
        <begin position="465"/>
        <end position="484"/>
    </location>
</feature>
<feature type="region of interest" description="Disordered" evidence="1">
    <location>
        <begin position="189"/>
        <end position="242"/>
    </location>
</feature>
<feature type="transmembrane region" description="Helical" evidence="2">
    <location>
        <begin position="984"/>
        <end position="1011"/>
    </location>
</feature>
<keyword evidence="2" id="KW-1133">Transmembrane helix</keyword>
<feature type="transmembrane region" description="Helical" evidence="2">
    <location>
        <begin position="724"/>
        <end position="745"/>
    </location>
</feature>
<feature type="compositionally biased region" description="Polar residues" evidence="1">
    <location>
        <begin position="208"/>
        <end position="226"/>
    </location>
</feature>
<evidence type="ECO:0000313" key="4">
    <source>
        <dbReference type="Proteomes" id="UP000051952"/>
    </source>
</evidence>
<keyword evidence="2 3" id="KW-0812">Transmembrane</keyword>
<feature type="compositionally biased region" description="Low complexity" evidence="1">
    <location>
        <begin position="192"/>
        <end position="207"/>
    </location>
</feature>
<feature type="region of interest" description="Disordered" evidence="1">
    <location>
        <begin position="83"/>
        <end position="109"/>
    </location>
</feature>
<accession>A0A0S4JVS7</accession>
<keyword evidence="4" id="KW-1185">Reference proteome</keyword>
<proteinExistence type="predicted"/>
<feature type="compositionally biased region" description="Polar residues" evidence="1">
    <location>
        <begin position="233"/>
        <end position="242"/>
    </location>
</feature>
<dbReference type="Proteomes" id="UP000051952">
    <property type="component" value="Unassembled WGS sequence"/>
</dbReference>
<feature type="compositionally biased region" description="Polar residues" evidence="1">
    <location>
        <begin position="1160"/>
        <end position="1173"/>
    </location>
</feature>
<gene>
    <name evidence="3" type="ORF">BSAL_43490</name>
</gene>
<feature type="compositionally biased region" description="Polar residues" evidence="1">
    <location>
        <begin position="492"/>
        <end position="516"/>
    </location>
</feature>
<feature type="transmembrane region" description="Helical" evidence="2">
    <location>
        <begin position="945"/>
        <end position="964"/>
    </location>
</feature>
<protein>
    <submittedName>
        <fullName evidence="3">Transmembrane protein, putative</fullName>
    </submittedName>
</protein>
<feature type="compositionally biased region" description="Acidic residues" evidence="1">
    <location>
        <begin position="1105"/>
        <end position="1135"/>
    </location>
</feature>
<keyword evidence="2" id="KW-0472">Membrane</keyword>
<feature type="transmembrane region" description="Helical" evidence="2">
    <location>
        <begin position="131"/>
        <end position="152"/>
    </location>
</feature>
<feature type="compositionally biased region" description="Basic and acidic residues" evidence="1">
    <location>
        <begin position="83"/>
        <end position="106"/>
    </location>
</feature>
<organism evidence="3 4">
    <name type="scientific">Bodo saltans</name>
    <name type="common">Flagellated protozoan</name>
    <dbReference type="NCBI Taxonomy" id="75058"/>
    <lineage>
        <taxon>Eukaryota</taxon>
        <taxon>Discoba</taxon>
        <taxon>Euglenozoa</taxon>
        <taxon>Kinetoplastea</taxon>
        <taxon>Metakinetoplastina</taxon>
        <taxon>Eubodonida</taxon>
        <taxon>Bodonidae</taxon>
        <taxon>Bodo</taxon>
    </lineage>
</organism>
<evidence type="ECO:0000256" key="2">
    <source>
        <dbReference type="SAM" id="Phobius"/>
    </source>
</evidence>
<reference evidence="4" key="1">
    <citation type="submission" date="2015-09" db="EMBL/GenBank/DDBJ databases">
        <authorList>
            <consortium name="Pathogen Informatics"/>
        </authorList>
    </citation>
    <scope>NUCLEOTIDE SEQUENCE [LARGE SCALE GENOMIC DNA]</scope>
    <source>
        <strain evidence="4">Lake Konstanz</strain>
    </source>
</reference>
<evidence type="ECO:0000313" key="3">
    <source>
        <dbReference type="EMBL" id="CUG93559.1"/>
    </source>
</evidence>